<gene>
    <name evidence="2" type="ORF">J0M35_01480</name>
</gene>
<reference evidence="2" key="1">
    <citation type="submission" date="2021-02" db="EMBL/GenBank/DDBJ databases">
        <title>Genome-Resolved Metagenomics of a Microbial Community Performing Photosynthetic Biological Nutrient Removal.</title>
        <authorList>
            <person name="Mcdaniel E.A."/>
        </authorList>
    </citation>
    <scope>NUCLEOTIDE SEQUENCE</scope>
    <source>
        <strain evidence="2">UWPOB_OBS1</strain>
    </source>
</reference>
<comment type="caution">
    <text evidence="2">The sequence shown here is derived from an EMBL/GenBank/DDBJ whole genome shotgun (WGS) entry which is preliminary data.</text>
</comment>
<keyword evidence="1" id="KW-0812">Transmembrane</keyword>
<keyword evidence="1" id="KW-1133">Transmembrane helix</keyword>
<evidence type="ECO:0000313" key="2">
    <source>
        <dbReference type="EMBL" id="MBN8659005.1"/>
    </source>
</evidence>
<proteinExistence type="predicted"/>
<name>A0A8J7TJU1_9BACT</name>
<evidence type="ECO:0000256" key="1">
    <source>
        <dbReference type="SAM" id="Phobius"/>
    </source>
</evidence>
<dbReference type="AlphaFoldDB" id="A0A8J7TJU1"/>
<protein>
    <submittedName>
        <fullName evidence="2">Uncharacterized protein</fullName>
    </submittedName>
</protein>
<accession>A0A8J7TJU1</accession>
<dbReference type="EMBL" id="JAFLCK010000001">
    <property type="protein sequence ID" value="MBN8659005.1"/>
    <property type="molecule type" value="Genomic_DNA"/>
</dbReference>
<sequence length="88" mass="10106">MSRARIKVPDVMKITNKELRLSESKSDLKTAAEVRFMGAATGLVIIDFVLRPLLRFSFKFYFIGFIILFLVYGFIAYKTLKSAYLSDN</sequence>
<keyword evidence="1" id="KW-0472">Membrane</keyword>
<evidence type="ECO:0000313" key="3">
    <source>
        <dbReference type="Proteomes" id="UP000664277"/>
    </source>
</evidence>
<dbReference type="Proteomes" id="UP000664277">
    <property type="component" value="Unassembled WGS sequence"/>
</dbReference>
<organism evidence="2 3">
    <name type="scientific">Candidatus Obscuribacter phosphatis</name>
    <dbReference type="NCBI Taxonomy" id="1906157"/>
    <lineage>
        <taxon>Bacteria</taxon>
        <taxon>Bacillati</taxon>
        <taxon>Candidatus Melainabacteria</taxon>
        <taxon>Candidatus Obscuribacterales</taxon>
        <taxon>Candidatus Obscuribacteraceae</taxon>
        <taxon>Candidatus Obscuribacter</taxon>
    </lineage>
</organism>
<feature type="transmembrane region" description="Helical" evidence="1">
    <location>
        <begin position="60"/>
        <end position="80"/>
    </location>
</feature>